<dbReference type="EMBL" id="UPSH01000001">
    <property type="protein sequence ID" value="VBB17943.1"/>
    <property type="molecule type" value="Genomic_DNA"/>
</dbReference>
<proteinExistence type="predicted"/>
<evidence type="ECO:0000256" key="1">
    <source>
        <dbReference type="SAM" id="MobiDB-lite"/>
    </source>
</evidence>
<evidence type="ECO:0000313" key="2">
    <source>
        <dbReference type="EMBL" id="VBB17943.1"/>
    </source>
</evidence>
<organism evidence="2 3">
    <name type="scientific">Yasminevirus sp. GU-2018</name>
    <dbReference type="NCBI Taxonomy" id="2420051"/>
    <lineage>
        <taxon>Viruses</taxon>
        <taxon>Varidnaviria</taxon>
        <taxon>Bamfordvirae</taxon>
        <taxon>Nucleocytoviricota</taxon>
        <taxon>Megaviricetes</taxon>
        <taxon>Imitervirales</taxon>
        <taxon>Mimiviridae</taxon>
        <taxon>Klosneuvirinae</taxon>
        <taxon>Yasminevirus</taxon>
        <taxon>Yasminevirus saudimassiliense</taxon>
    </lineage>
</organism>
<accession>A0A5K0U9A0</accession>
<feature type="region of interest" description="Disordered" evidence="1">
    <location>
        <begin position="216"/>
        <end position="245"/>
    </location>
</feature>
<protein>
    <submittedName>
        <fullName evidence="2">Uncharacterized protein</fullName>
    </submittedName>
</protein>
<reference evidence="2 3" key="1">
    <citation type="submission" date="2018-10" db="EMBL/GenBank/DDBJ databases">
        <authorList>
            <consortium name="IHU Genomes"/>
        </authorList>
    </citation>
    <scope>NUCLEOTIDE SEQUENCE [LARGE SCALE GENOMIC DNA]</scope>
    <source>
        <strain evidence="2 3">A1</strain>
    </source>
</reference>
<name>A0A5K0U9A0_9VIRU</name>
<evidence type="ECO:0000313" key="3">
    <source>
        <dbReference type="Proteomes" id="UP000594342"/>
    </source>
</evidence>
<feature type="region of interest" description="Disordered" evidence="1">
    <location>
        <begin position="1"/>
        <end position="31"/>
    </location>
</feature>
<keyword evidence="3" id="KW-1185">Reference proteome</keyword>
<comment type="caution">
    <text evidence="2">The sequence shown here is derived from an EMBL/GenBank/DDBJ whole genome shotgun (WGS) entry which is preliminary data.</text>
</comment>
<feature type="compositionally biased region" description="Basic residues" evidence="1">
    <location>
        <begin position="12"/>
        <end position="30"/>
    </location>
</feature>
<sequence>MDTQIENVQHETRRRSPRGSRGGKKTRKAQKQVGKTNILTVCSYYEFFLAFLKAYVGKYPSSKTAPLALEVKEFVGVRLFPEFGKNDVDSQKSALESLSAFIDFLNSENFGFYDNLGYLCDNIKGTDLSATAICRHLGSLFIADALLEKNHHKLTVKSDSDASFTLTLFARSTTAPQEAIDTFVLFKHSTNKKAPVMTTLGYKKRSDVLNIAFVNDDDDTDSSDDSAGGSADGQDASTSVPTQSGNDSKIVKKVLKIGLFGYIAGPGEHLEESEKKEIETVLAENAEAVAKNIPVKINRARKIIARSCDEEAGLNLDEHQDCSHWLIGVHNAPGRDKRYWTKTVVTSAGPVMFGYERPSTSVLFAVVVPCATMPTELPEPSDGAECAKNQIITFDDLVKNFSVGGKYNPAFSSHVENVAMLVKSGLHKL</sequence>
<gene>
    <name evidence="2" type="ORF">YASMINEVIRUS_406</name>
</gene>
<dbReference type="Proteomes" id="UP000594342">
    <property type="component" value="Unassembled WGS sequence"/>
</dbReference>
<feature type="compositionally biased region" description="Low complexity" evidence="1">
    <location>
        <begin position="225"/>
        <end position="239"/>
    </location>
</feature>